<keyword evidence="7 13" id="KW-0479">Metal-binding</keyword>
<feature type="coiled-coil region" evidence="14">
    <location>
        <begin position="1267"/>
        <end position="1294"/>
    </location>
</feature>
<evidence type="ECO:0000313" key="18">
    <source>
        <dbReference type="Proteomes" id="UP001212997"/>
    </source>
</evidence>
<dbReference type="InterPro" id="IPR021891">
    <property type="entry name" value="Telomerase_RBD"/>
</dbReference>
<dbReference type="InterPro" id="IPR000477">
    <property type="entry name" value="RT_dom"/>
</dbReference>
<keyword evidence="18" id="KW-1185">Reference proteome</keyword>
<dbReference type="CDD" id="cd01648">
    <property type="entry name" value="TERT"/>
    <property type="match status" value="1"/>
</dbReference>
<proteinExistence type="inferred from homology"/>
<dbReference type="Pfam" id="PF21399">
    <property type="entry name" value="TERT_C"/>
    <property type="match status" value="1"/>
</dbReference>
<evidence type="ECO:0000313" key="17">
    <source>
        <dbReference type="EMBL" id="KAJ3479524.1"/>
    </source>
</evidence>
<feature type="region of interest" description="Disordered" evidence="15">
    <location>
        <begin position="1295"/>
        <end position="1326"/>
    </location>
</feature>
<keyword evidence="11 13" id="KW-0539">Nucleus</keyword>
<comment type="similarity">
    <text evidence="1 13">Belongs to the reverse transcriptase family. Telomerase subfamily.</text>
</comment>
<dbReference type="PANTHER" id="PTHR12066">
    <property type="entry name" value="TELOMERASE REVERSE TRANSCRIPTASE"/>
    <property type="match status" value="1"/>
</dbReference>
<feature type="compositionally biased region" description="Basic and acidic residues" evidence="15">
    <location>
        <begin position="170"/>
        <end position="180"/>
    </location>
</feature>
<evidence type="ECO:0000256" key="12">
    <source>
        <dbReference type="ARBA" id="ARBA00048173"/>
    </source>
</evidence>
<feature type="region of interest" description="Disordered" evidence="15">
    <location>
        <begin position="154"/>
        <end position="204"/>
    </location>
</feature>
<evidence type="ECO:0000256" key="1">
    <source>
        <dbReference type="ARBA" id="ARBA00008001"/>
    </source>
</evidence>
<dbReference type="GO" id="GO:0070034">
    <property type="term" value="F:telomerase RNA binding"/>
    <property type="evidence" value="ECO:0007669"/>
    <property type="project" value="TreeGrafter"/>
</dbReference>
<accession>A0AAD5V0X9</accession>
<dbReference type="InterPro" id="IPR049915">
    <property type="entry name" value="TERT_TEN"/>
</dbReference>
<dbReference type="GO" id="GO:0046872">
    <property type="term" value="F:metal ion binding"/>
    <property type="evidence" value="ECO:0007669"/>
    <property type="project" value="UniProtKB-KW"/>
</dbReference>
<dbReference type="PANTHER" id="PTHR12066:SF0">
    <property type="entry name" value="TELOMERASE REVERSE TRANSCRIPTASE"/>
    <property type="match status" value="1"/>
</dbReference>
<dbReference type="SMART" id="SM00975">
    <property type="entry name" value="Telomerase_RBD"/>
    <property type="match status" value="1"/>
</dbReference>
<feature type="compositionally biased region" description="Polar residues" evidence="15">
    <location>
        <begin position="186"/>
        <end position="204"/>
    </location>
</feature>
<feature type="domain" description="Reverse transcriptase" evidence="16">
    <location>
        <begin position="600"/>
        <end position="956"/>
    </location>
</feature>
<gene>
    <name evidence="17" type="ORF">NLI96_g8995</name>
</gene>
<evidence type="ECO:0000256" key="7">
    <source>
        <dbReference type="ARBA" id="ARBA00022723"/>
    </source>
</evidence>
<dbReference type="EC" id="2.7.7.49" evidence="2 13"/>
<dbReference type="GO" id="GO:0000333">
    <property type="term" value="C:telomerase catalytic core complex"/>
    <property type="evidence" value="ECO:0007669"/>
    <property type="project" value="TreeGrafter"/>
</dbReference>
<evidence type="ECO:0000256" key="11">
    <source>
        <dbReference type="ARBA" id="ARBA00023242"/>
    </source>
</evidence>
<protein>
    <recommendedName>
        <fullName evidence="3 13">Telomerase reverse transcriptase</fullName>
        <ecNumber evidence="2 13">2.7.7.49</ecNumber>
    </recommendedName>
    <alternativeName>
        <fullName evidence="13">Telomerase catalytic subunit</fullName>
    </alternativeName>
</protein>
<dbReference type="Pfam" id="PF11474">
    <property type="entry name" value="TEN_TERT"/>
    <property type="match status" value="1"/>
</dbReference>
<dbReference type="GO" id="GO:0007004">
    <property type="term" value="P:telomere maintenance via telomerase"/>
    <property type="evidence" value="ECO:0007669"/>
    <property type="project" value="TreeGrafter"/>
</dbReference>
<evidence type="ECO:0000256" key="8">
    <source>
        <dbReference type="ARBA" id="ARBA00022842"/>
    </source>
</evidence>
<organism evidence="17 18">
    <name type="scientific">Meripilus lineatus</name>
    <dbReference type="NCBI Taxonomy" id="2056292"/>
    <lineage>
        <taxon>Eukaryota</taxon>
        <taxon>Fungi</taxon>
        <taxon>Dikarya</taxon>
        <taxon>Basidiomycota</taxon>
        <taxon>Agaricomycotina</taxon>
        <taxon>Agaricomycetes</taxon>
        <taxon>Polyporales</taxon>
        <taxon>Meripilaceae</taxon>
        <taxon>Meripilus</taxon>
    </lineage>
</organism>
<evidence type="ECO:0000256" key="13">
    <source>
        <dbReference type="RuleBase" id="RU365061"/>
    </source>
</evidence>
<dbReference type="Pfam" id="PF12009">
    <property type="entry name" value="Telomerase_RBD"/>
    <property type="match status" value="2"/>
</dbReference>
<keyword evidence="10 13" id="KW-0695">RNA-directed DNA polymerase</keyword>
<keyword evidence="14" id="KW-0175">Coiled coil</keyword>
<dbReference type="Proteomes" id="UP001212997">
    <property type="component" value="Unassembled WGS sequence"/>
</dbReference>
<dbReference type="EMBL" id="JANAWD010000433">
    <property type="protein sequence ID" value="KAJ3479524.1"/>
    <property type="molecule type" value="Genomic_DNA"/>
</dbReference>
<evidence type="ECO:0000256" key="6">
    <source>
        <dbReference type="ARBA" id="ARBA00022695"/>
    </source>
</evidence>
<dbReference type="PROSITE" id="PS50878">
    <property type="entry name" value="RT_POL"/>
    <property type="match status" value="1"/>
</dbReference>
<comment type="subcellular location">
    <subcellularLocation>
        <location evidence="13">Nucleus</location>
    </subcellularLocation>
    <subcellularLocation>
        <location evidence="13">Chromosome</location>
        <location evidence="13">Telomere</location>
    </subcellularLocation>
</comment>
<evidence type="ECO:0000256" key="15">
    <source>
        <dbReference type="SAM" id="MobiDB-lite"/>
    </source>
</evidence>
<sequence>MSFRVLLQKGIVCSQSDALPQPMTFVPPMVALSEVIERAQQSIFLRTKRFPSNVITSGYKRSYSAKALVQNAGRVSLKSTYVNTIVTALHAPEWESLFQKIGEDVMFHLLTETSIFVSLPNDCYCQMVGEPIVHIKAPQNYRAPVFQLEPLHPAKCGKEDASPTRKRKAHDSQHPEERPPKRSRTTKTMSSVQSNWLNGSRSHSTQEVLGRTPIDITFARARMFYFRPCFVPNSHAILVGLPPKHILNRLNPNPQSKPGPDDPWVDPDPQVQLEHARHLAKYVFARQYGLPSPFVAEKAPLFANQLPDYSEREHQIQAQGPRKTPKRVKPVLEFLEKTIWRHGKCGYKALLQKVCPSKLTRDTNGPLDSTIILELMSEQSTQICSQGQKGNSSISFDSNGRTILPEGMSEVVRQVKDKPRFAEFMCSYNEVFRFVVVVTKAIIPQELWGSDKNFRLICRHVWSLIAVRRYETLTLHHIFQGFSTSDCDWLIPMGSRRAIHQSRRGGLSDDLKRLELLQDFIFWYFDSFVIPLLRVSPFKFPHLECSLPIIMGTSKTTFYVTESSAFRNRVLYFRQDDWHVLCAPLVERLSSATFEKMEEDDVHAILGQRKLGFSFVRLLPKETGVRPIVNLRRKKPAIMVPGKPERSINQVLQAAFQILTYEKQAQQESLGASVFGPNEVYTGLRDFKSHLLASNANKMYDSFFCWDDRITEHVVRPKLYFVKMDVQACFDTIEQDKLLAILKTLISEDTYTIQRYGQVNLRSGKIRRQYVRKALPDDVQPHFIHLATQLAASLRNAIFVDQVTYPYAKKEEILALLEEHITENIVKIGQDYYRQIIGIPQGSVLSTLMCSFCYGDLEKNRLSFTTDPDCLLLRLIDDYLFITTRHPEYGCFISEEKTLANFEVDGATNYVDPSSEGEHTFHLSDLSVRVDYSRFHNTYLEDSLTIDRGRWSGQAFAQKMFQLAQSKSHIVYTDTFLNNAHNVQLNIYQNQMVCAMKMHHYLSDSTINPKRDFKFILRTIRQSIRYGFATVQSSAKSMTAKKSKGKCHVPYSYVMWMGAHAFHTVLSQKAHLYGPILRSLEFEMGLSKFRHKSTQLKKGGGRGIHSTMLNAAPLTITRAFAFILIFDVFHNLVGQGRARYAAVRAHLAPDYISSPLGSLGSPSAPSVLSSAVNAAKSKPVNTSQGTYWGLKWVHRQNRFTLSGLRWQLPLSDTSPFIKLMNVCGAFVDSRDHSKIIYLAYAFELRSKFPCPDFTANASETSLWKEKALALEQTLREIQEKYQSETLELVALRARTSETRSSSSQSKDAKKKPKKKDPPPAVRKQNQTNICTNAPMSYIDPLLQSSLPELFHTPSILVPLEVLNIKLEGRRHQKRKHIRYDETCLLAIERALAAVAGLLIPQLEPPPEQQNALPIVQGMCHVVPYILSSSILVISGRSATHNTGKTPSNCSEEASNDIDRILGQVSEKILAPLIRSFAPWSSFMLKLLIPSLTSSANGSQPSSYPSNVEDIRQGVLRLIHLIIDTLREAGLANKDFVVSIQNLLQCLTLEALRQLDNLFQSDYRHLENPSIETPSNLCPQDRLEKLARKDTLWFLCTVLHLALSSSFSLLLSLPDADQDVATNTLNEAISTGLCGILRRIRPVSSRTVSHIGSSNEPPPPQGIVIGEVEQGMILGVIEKAALGG</sequence>
<dbReference type="GO" id="GO:0042162">
    <property type="term" value="F:telomeric DNA binding"/>
    <property type="evidence" value="ECO:0007669"/>
    <property type="project" value="TreeGrafter"/>
</dbReference>
<evidence type="ECO:0000256" key="14">
    <source>
        <dbReference type="SAM" id="Coils"/>
    </source>
</evidence>
<evidence type="ECO:0000256" key="9">
    <source>
        <dbReference type="ARBA" id="ARBA00022895"/>
    </source>
</evidence>
<dbReference type="GO" id="GO:0003720">
    <property type="term" value="F:telomerase activity"/>
    <property type="evidence" value="ECO:0007669"/>
    <property type="project" value="InterPro"/>
</dbReference>
<dbReference type="Gene3D" id="1.10.132.70">
    <property type="match status" value="1"/>
</dbReference>
<dbReference type="InterPro" id="IPR049139">
    <property type="entry name" value="TERT_C"/>
</dbReference>
<dbReference type="Gene3D" id="1.10.357.90">
    <property type="match status" value="1"/>
</dbReference>
<evidence type="ECO:0000256" key="10">
    <source>
        <dbReference type="ARBA" id="ARBA00022918"/>
    </source>
</evidence>
<evidence type="ECO:0000256" key="2">
    <source>
        <dbReference type="ARBA" id="ARBA00012493"/>
    </source>
</evidence>
<keyword evidence="4 13" id="KW-0158">Chromosome</keyword>
<reference evidence="17" key="1">
    <citation type="submission" date="2022-07" db="EMBL/GenBank/DDBJ databases">
        <title>Genome Sequence of Physisporinus lineatus.</title>
        <authorList>
            <person name="Buettner E."/>
        </authorList>
    </citation>
    <scope>NUCLEOTIDE SEQUENCE</scope>
    <source>
        <strain evidence="17">VT162</strain>
    </source>
</reference>
<evidence type="ECO:0000256" key="3">
    <source>
        <dbReference type="ARBA" id="ARBA00016182"/>
    </source>
</evidence>
<evidence type="ECO:0000256" key="4">
    <source>
        <dbReference type="ARBA" id="ARBA00022454"/>
    </source>
</evidence>
<comment type="catalytic activity">
    <reaction evidence="12 13">
        <text>DNA(n) + a 2'-deoxyribonucleoside 5'-triphosphate = DNA(n+1) + diphosphate</text>
        <dbReference type="Rhea" id="RHEA:22508"/>
        <dbReference type="Rhea" id="RHEA-COMP:17339"/>
        <dbReference type="Rhea" id="RHEA-COMP:17340"/>
        <dbReference type="ChEBI" id="CHEBI:33019"/>
        <dbReference type="ChEBI" id="CHEBI:61560"/>
        <dbReference type="ChEBI" id="CHEBI:173112"/>
        <dbReference type="EC" id="2.7.7.49"/>
    </reaction>
</comment>
<keyword evidence="8 13" id="KW-0460">Magnesium</keyword>
<name>A0AAD5V0X9_9APHY</name>
<keyword evidence="6 13" id="KW-0548">Nucleotidyltransferase</keyword>
<keyword evidence="5 13" id="KW-0808">Transferase</keyword>
<comment type="function">
    <text evidence="13">Telomerase is a ribonucleoprotein enzyme essential for the replication of chromosome termini in most eukaryotes. It elongates telomeres. It is a reverse transcriptase that adds simple sequence repeats to chromosome ends by copying a template sequence within the RNA component of the enzyme.</text>
</comment>
<comment type="caution">
    <text evidence="17">The sequence shown here is derived from an EMBL/GenBank/DDBJ whole genome shotgun (WGS) entry which is preliminary data.</text>
</comment>
<keyword evidence="9 13" id="KW-0779">Telomere</keyword>
<evidence type="ECO:0000256" key="5">
    <source>
        <dbReference type="ARBA" id="ARBA00022679"/>
    </source>
</evidence>
<dbReference type="GO" id="GO:0000781">
    <property type="term" value="C:chromosome, telomeric region"/>
    <property type="evidence" value="ECO:0007669"/>
    <property type="project" value="UniProtKB-SubCell"/>
</dbReference>
<dbReference type="PRINTS" id="PR01365">
    <property type="entry name" value="TELOMERASERT"/>
</dbReference>
<dbReference type="InterPro" id="IPR003545">
    <property type="entry name" value="Telomerase_RT"/>
</dbReference>
<evidence type="ECO:0000259" key="16">
    <source>
        <dbReference type="PROSITE" id="PS50878"/>
    </source>
</evidence>